<dbReference type="Proteomes" id="UP001058860">
    <property type="component" value="Chromosome"/>
</dbReference>
<keyword evidence="1" id="KW-1133">Transmembrane helix</keyword>
<accession>A0ABY5PMD0</accession>
<feature type="transmembrane region" description="Helical" evidence="1">
    <location>
        <begin position="35"/>
        <end position="52"/>
    </location>
</feature>
<dbReference type="RefSeq" id="WP_353866160.1">
    <property type="nucleotide sequence ID" value="NZ_CP088295.1"/>
</dbReference>
<evidence type="ECO:0000313" key="3">
    <source>
        <dbReference type="Proteomes" id="UP001058860"/>
    </source>
</evidence>
<evidence type="ECO:0000313" key="2">
    <source>
        <dbReference type="EMBL" id="UUY05715.1"/>
    </source>
</evidence>
<feature type="transmembrane region" description="Helical" evidence="1">
    <location>
        <begin position="6"/>
        <end position="23"/>
    </location>
</feature>
<dbReference type="EMBL" id="CP088295">
    <property type="protein sequence ID" value="UUY05715.1"/>
    <property type="molecule type" value="Genomic_DNA"/>
</dbReference>
<evidence type="ECO:0000256" key="1">
    <source>
        <dbReference type="SAM" id="Phobius"/>
    </source>
</evidence>
<protein>
    <submittedName>
        <fullName evidence="2">Uncharacterized protein</fullName>
    </submittedName>
</protein>
<keyword evidence="1" id="KW-0812">Transmembrane</keyword>
<sequence>MLNVAWQIFALALIVAAFAVVLWDAHLRGERTRTGRALGGALIATVLVGAWVLAEGSAWGWAIVLGGGALVESIRRATAARASV</sequence>
<reference evidence="3" key="1">
    <citation type="submission" date="2021-11" db="EMBL/GenBank/DDBJ databases">
        <title>Cultivation dependent microbiological survey of springs from the worlds oldest radium mine currently devoted to the extraction of radon-saturated water.</title>
        <authorList>
            <person name="Kapinusova G."/>
            <person name="Smrhova T."/>
            <person name="Strejcek M."/>
            <person name="Suman J."/>
            <person name="Jani K."/>
            <person name="Pajer P."/>
            <person name="Uhlik O."/>
        </authorList>
    </citation>
    <scope>NUCLEOTIDE SEQUENCE [LARGE SCALE GENOMIC DNA]</scope>
    <source>
        <strain evidence="3">J379</strain>
    </source>
</reference>
<organism evidence="2 3">
    <name type="scientific">Svornostia abyssi</name>
    <dbReference type="NCBI Taxonomy" id="2898438"/>
    <lineage>
        <taxon>Bacteria</taxon>
        <taxon>Bacillati</taxon>
        <taxon>Actinomycetota</taxon>
        <taxon>Thermoleophilia</taxon>
        <taxon>Solirubrobacterales</taxon>
        <taxon>Baekduiaceae</taxon>
        <taxon>Svornostia</taxon>
    </lineage>
</organism>
<gene>
    <name evidence="2" type="ORF">LRS13_09395</name>
</gene>
<keyword evidence="1" id="KW-0472">Membrane</keyword>
<proteinExistence type="predicted"/>
<feature type="transmembrane region" description="Helical" evidence="1">
    <location>
        <begin position="58"/>
        <end position="74"/>
    </location>
</feature>
<name>A0ABY5PMD0_9ACTN</name>
<keyword evidence="3" id="KW-1185">Reference proteome</keyword>